<name>A0A168KRW6_ABSGL</name>
<accession>A0A168KRW6</accession>
<feature type="region of interest" description="Disordered" evidence="1">
    <location>
        <begin position="221"/>
        <end position="329"/>
    </location>
</feature>
<dbReference type="AlphaFoldDB" id="A0A168KRW6"/>
<proteinExistence type="predicted"/>
<gene>
    <name evidence="2" type="primary">ABSGL_00605.1 scaffold 832</name>
</gene>
<evidence type="ECO:0000313" key="3">
    <source>
        <dbReference type="Proteomes" id="UP000078561"/>
    </source>
</evidence>
<dbReference type="STRING" id="4829.A0A168KRW6"/>
<protein>
    <submittedName>
        <fullName evidence="2">Uncharacterized protein</fullName>
    </submittedName>
</protein>
<feature type="compositionally biased region" description="Basic residues" evidence="1">
    <location>
        <begin position="287"/>
        <end position="299"/>
    </location>
</feature>
<feature type="region of interest" description="Disordered" evidence="1">
    <location>
        <begin position="421"/>
        <end position="444"/>
    </location>
</feature>
<feature type="region of interest" description="Disordered" evidence="1">
    <location>
        <begin position="159"/>
        <end position="188"/>
    </location>
</feature>
<organism evidence="2">
    <name type="scientific">Absidia glauca</name>
    <name type="common">Pin mould</name>
    <dbReference type="NCBI Taxonomy" id="4829"/>
    <lineage>
        <taxon>Eukaryota</taxon>
        <taxon>Fungi</taxon>
        <taxon>Fungi incertae sedis</taxon>
        <taxon>Mucoromycota</taxon>
        <taxon>Mucoromycotina</taxon>
        <taxon>Mucoromycetes</taxon>
        <taxon>Mucorales</taxon>
        <taxon>Cunninghamellaceae</taxon>
        <taxon>Absidia</taxon>
    </lineage>
</organism>
<feature type="compositionally biased region" description="Polar residues" evidence="1">
    <location>
        <begin position="275"/>
        <end position="286"/>
    </location>
</feature>
<feature type="compositionally biased region" description="Low complexity" evidence="1">
    <location>
        <begin position="356"/>
        <end position="365"/>
    </location>
</feature>
<dbReference type="OMA" id="RERGSCK"/>
<evidence type="ECO:0000313" key="2">
    <source>
        <dbReference type="EMBL" id="SAL95287.1"/>
    </source>
</evidence>
<keyword evidence="3" id="KW-1185">Reference proteome</keyword>
<dbReference type="OrthoDB" id="2272836at2759"/>
<evidence type="ECO:0000256" key="1">
    <source>
        <dbReference type="SAM" id="MobiDB-lite"/>
    </source>
</evidence>
<reference evidence="2" key="1">
    <citation type="submission" date="2016-04" db="EMBL/GenBank/DDBJ databases">
        <authorList>
            <person name="Evans L.H."/>
            <person name="Alamgir A."/>
            <person name="Owens N."/>
            <person name="Weber N.D."/>
            <person name="Virtaneva K."/>
            <person name="Barbian K."/>
            <person name="Babar A."/>
            <person name="Rosenke K."/>
        </authorList>
    </citation>
    <scope>NUCLEOTIDE SEQUENCE [LARGE SCALE GENOMIC DNA]</scope>
    <source>
        <strain evidence="2">CBS 101.48</strain>
    </source>
</reference>
<dbReference type="InParanoid" id="A0A168KRW6"/>
<sequence length="444" mass="49107">MLLHEAEDLSGLWSNNSSSASLNVYPLPTTTPTPHHQLDYDSRPTSIKSSDMSVGDILEVYKHDTELLKYILKAKAEEDKRRAAEELRRTEEARLQSKYLDYESGQQKRFSDPSTFTNEFLSGSLGSLVVSSAEAVPDWLSFDPDNPINMISSSPMTVSLSQFDQTPPSPATSYYNRPPSPLPGTSFDVPFADLTISATSSPDLSDPTHKLPMNRNSVATIRTASSSSSSLPATVTPGARGIMDTNDLTQYNEDSLLPPVPSSRHDNTYDIDGSSKPSAPGNNTKSSCKRTLSRTRSQRRPVLPPGKKKNRSIPLPQQDRSQHEPQQLDHGTVMEALRAKLRRSSNPPLDGDKESSNSSNTSIKSFTWTPSIEETDFPPQPMSPQGMLLLDLKNPRKVFPMTDNKRRTSMNPRVAVVRRPKPFTSAHNHCEKVKDPSSTVSIKQ</sequence>
<feature type="region of interest" description="Disordered" evidence="1">
    <location>
        <begin position="343"/>
        <end position="372"/>
    </location>
</feature>
<dbReference type="Proteomes" id="UP000078561">
    <property type="component" value="Unassembled WGS sequence"/>
</dbReference>
<feature type="compositionally biased region" description="Polar residues" evidence="1">
    <location>
        <begin position="159"/>
        <end position="175"/>
    </location>
</feature>
<dbReference type="EMBL" id="LT550270">
    <property type="protein sequence ID" value="SAL95287.1"/>
    <property type="molecule type" value="Genomic_DNA"/>
</dbReference>